<keyword evidence="3" id="KW-0560">Oxidoreductase</keyword>
<dbReference type="EMBL" id="JAENHP010000010">
    <property type="protein sequence ID" value="MBM2619437.1"/>
    <property type="molecule type" value="Genomic_DNA"/>
</dbReference>
<keyword evidence="6" id="KW-1185">Reference proteome</keyword>
<gene>
    <name evidence="5" type="ORF">JIG36_28175</name>
</gene>
<reference evidence="5 6" key="1">
    <citation type="submission" date="2021-01" db="EMBL/GenBank/DDBJ databases">
        <title>Actinoplanes sp. nov. LDG1-06 isolated from lichen.</title>
        <authorList>
            <person name="Saeng-In P."/>
            <person name="Phongsopitanun W."/>
            <person name="Kanchanasin P."/>
            <person name="Yuki M."/>
            <person name="Kudo T."/>
            <person name="Ohkuma M."/>
            <person name="Tanasupawat S."/>
        </authorList>
    </citation>
    <scope>NUCLEOTIDE SEQUENCE [LARGE SCALE GENOMIC DNA]</scope>
    <source>
        <strain evidence="5 6">LDG1-06</strain>
    </source>
</reference>
<dbReference type="PRINTS" id="PR00080">
    <property type="entry name" value="SDRFAMILY"/>
</dbReference>
<dbReference type="InterPro" id="IPR002347">
    <property type="entry name" value="SDR_fam"/>
</dbReference>
<dbReference type="Proteomes" id="UP000632138">
    <property type="component" value="Unassembled WGS sequence"/>
</dbReference>
<evidence type="ECO:0000313" key="6">
    <source>
        <dbReference type="Proteomes" id="UP000632138"/>
    </source>
</evidence>
<sequence>MSATKPTALITGANKGIGYETARQLAQQGYTVWLGCRDRDRGETAAAELSPEGDVRFVPLDVTDDDSVRAAAAHIGDTTGAVDVLVNNAGIAIGGEEGPPSTVSPDTIRRTMEVNYFGALRVIQEFLPLVRKAPAGRIVNVSSSMGSAGLRVAPGDPLAPYGMAYAYSSSKTFLNTLTGWFAAELRDTPIVVNSVCPGFNATDMNGHTGTQPPSEGAKVVVQAATMPPDGPNGTFFDAGGLVPW</sequence>
<evidence type="ECO:0000256" key="2">
    <source>
        <dbReference type="ARBA" id="ARBA00022857"/>
    </source>
</evidence>
<dbReference type="Pfam" id="PF00106">
    <property type="entry name" value="adh_short"/>
    <property type="match status" value="1"/>
</dbReference>
<protein>
    <submittedName>
        <fullName evidence="5">SDR family oxidoreductase</fullName>
    </submittedName>
</protein>
<dbReference type="InterPro" id="IPR045313">
    <property type="entry name" value="CBR1-like"/>
</dbReference>
<dbReference type="CDD" id="cd05324">
    <property type="entry name" value="carb_red_PTCR-like_SDR_c"/>
    <property type="match status" value="1"/>
</dbReference>
<evidence type="ECO:0000313" key="5">
    <source>
        <dbReference type="EMBL" id="MBM2619437.1"/>
    </source>
</evidence>
<comment type="similarity">
    <text evidence="1 4">Belongs to the short-chain dehydrogenases/reductases (SDR) family.</text>
</comment>
<dbReference type="PRINTS" id="PR00081">
    <property type="entry name" value="GDHRDH"/>
</dbReference>
<organism evidence="5 6">
    <name type="scientific">Paractinoplanes ovalisporus</name>
    <dbReference type="NCBI Taxonomy" id="2810368"/>
    <lineage>
        <taxon>Bacteria</taxon>
        <taxon>Bacillati</taxon>
        <taxon>Actinomycetota</taxon>
        <taxon>Actinomycetes</taxon>
        <taxon>Micromonosporales</taxon>
        <taxon>Micromonosporaceae</taxon>
        <taxon>Paractinoplanes</taxon>
    </lineage>
</organism>
<dbReference type="InterPro" id="IPR020904">
    <property type="entry name" value="Sc_DH/Rdtase_CS"/>
</dbReference>
<evidence type="ECO:0000256" key="1">
    <source>
        <dbReference type="ARBA" id="ARBA00006484"/>
    </source>
</evidence>
<keyword evidence="2" id="KW-0521">NADP</keyword>
<dbReference type="PROSITE" id="PS00061">
    <property type="entry name" value="ADH_SHORT"/>
    <property type="match status" value="1"/>
</dbReference>
<dbReference type="Gene3D" id="3.40.50.720">
    <property type="entry name" value="NAD(P)-binding Rossmann-like Domain"/>
    <property type="match status" value="1"/>
</dbReference>
<dbReference type="InterPro" id="IPR036291">
    <property type="entry name" value="NAD(P)-bd_dom_sf"/>
</dbReference>
<dbReference type="SUPFAM" id="SSF51735">
    <property type="entry name" value="NAD(P)-binding Rossmann-fold domains"/>
    <property type="match status" value="1"/>
</dbReference>
<name>A0ABS2AHX9_9ACTN</name>
<comment type="caution">
    <text evidence="5">The sequence shown here is derived from an EMBL/GenBank/DDBJ whole genome shotgun (WGS) entry which is preliminary data.</text>
</comment>
<evidence type="ECO:0000256" key="4">
    <source>
        <dbReference type="RuleBase" id="RU000363"/>
    </source>
</evidence>
<dbReference type="PANTHER" id="PTHR43963">
    <property type="entry name" value="CARBONYL REDUCTASE 1-RELATED"/>
    <property type="match status" value="1"/>
</dbReference>
<dbReference type="RefSeq" id="WP_203379425.1">
    <property type="nucleotide sequence ID" value="NZ_JAENHP010000010.1"/>
</dbReference>
<proteinExistence type="inferred from homology"/>
<accession>A0ABS2AHX9</accession>
<evidence type="ECO:0000256" key="3">
    <source>
        <dbReference type="ARBA" id="ARBA00023002"/>
    </source>
</evidence>
<dbReference type="PANTHER" id="PTHR43963:SF6">
    <property type="entry name" value="CHAIN DEHYDROGENASE FAMILY PROTEIN, PUTATIVE (AFU_ORTHOLOGUE AFUA_3G15350)-RELATED"/>
    <property type="match status" value="1"/>
</dbReference>